<dbReference type="EMBL" id="JARKHS020015638">
    <property type="protein sequence ID" value="KAK8774263.1"/>
    <property type="molecule type" value="Genomic_DNA"/>
</dbReference>
<gene>
    <name evidence="1" type="ORF">V5799_011204</name>
</gene>
<keyword evidence="2" id="KW-1185">Reference proteome</keyword>
<comment type="caution">
    <text evidence="1">The sequence shown here is derived from an EMBL/GenBank/DDBJ whole genome shotgun (WGS) entry which is preliminary data.</text>
</comment>
<organism evidence="1 2">
    <name type="scientific">Amblyomma americanum</name>
    <name type="common">Lone star tick</name>
    <dbReference type="NCBI Taxonomy" id="6943"/>
    <lineage>
        <taxon>Eukaryota</taxon>
        <taxon>Metazoa</taxon>
        <taxon>Ecdysozoa</taxon>
        <taxon>Arthropoda</taxon>
        <taxon>Chelicerata</taxon>
        <taxon>Arachnida</taxon>
        <taxon>Acari</taxon>
        <taxon>Parasitiformes</taxon>
        <taxon>Ixodida</taxon>
        <taxon>Ixodoidea</taxon>
        <taxon>Ixodidae</taxon>
        <taxon>Amblyomminae</taxon>
        <taxon>Amblyomma</taxon>
    </lineage>
</organism>
<protein>
    <submittedName>
        <fullName evidence="1">Uncharacterized protein</fullName>
    </submittedName>
</protein>
<sequence length="75" mass="8941">MSSIGETIHFYRFPARPYNLERRKAWICAVRKHSWSVSLAQNGTRDLRIRAPPWARRKSEDLPGWIAVPLWRHML</sequence>
<name>A0AAQ4EIJ9_AMBAM</name>
<evidence type="ECO:0000313" key="1">
    <source>
        <dbReference type="EMBL" id="KAK8774263.1"/>
    </source>
</evidence>
<proteinExistence type="predicted"/>
<accession>A0AAQ4EIJ9</accession>
<dbReference type="AlphaFoldDB" id="A0AAQ4EIJ9"/>
<evidence type="ECO:0000313" key="2">
    <source>
        <dbReference type="Proteomes" id="UP001321473"/>
    </source>
</evidence>
<dbReference type="Proteomes" id="UP001321473">
    <property type="component" value="Unassembled WGS sequence"/>
</dbReference>
<reference evidence="1 2" key="1">
    <citation type="journal article" date="2023" name="Arcadia Sci">
        <title>De novo assembly of a long-read Amblyomma americanum tick genome.</title>
        <authorList>
            <person name="Chou S."/>
            <person name="Poskanzer K.E."/>
            <person name="Rollins M."/>
            <person name="Thuy-Boun P.S."/>
        </authorList>
    </citation>
    <scope>NUCLEOTIDE SEQUENCE [LARGE SCALE GENOMIC DNA]</scope>
    <source>
        <strain evidence="1">F_SG_1</strain>
        <tissue evidence="1">Salivary glands</tissue>
    </source>
</reference>